<dbReference type="AlphaFoldDB" id="A0A6J4VM55"/>
<protein>
    <submittedName>
        <fullName evidence="1">Uncharacterized protein</fullName>
    </submittedName>
</protein>
<accession>A0A6J4VM55</accession>
<reference evidence="1" key="1">
    <citation type="submission" date="2020-02" db="EMBL/GenBank/DDBJ databases">
        <authorList>
            <person name="Meier V. D."/>
        </authorList>
    </citation>
    <scope>NUCLEOTIDE SEQUENCE</scope>
    <source>
        <strain evidence="1">AVDCRST_MAG59</strain>
    </source>
</reference>
<proteinExistence type="predicted"/>
<organism evidence="1">
    <name type="scientific">uncultured Thermomicrobiales bacterium</name>
    <dbReference type="NCBI Taxonomy" id="1645740"/>
    <lineage>
        <taxon>Bacteria</taxon>
        <taxon>Pseudomonadati</taxon>
        <taxon>Thermomicrobiota</taxon>
        <taxon>Thermomicrobia</taxon>
        <taxon>Thermomicrobiales</taxon>
        <taxon>environmental samples</taxon>
    </lineage>
</organism>
<gene>
    <name evidence="1" type="ORF">AVDCRST_MAG59-4806</name>
</gene>
<dbReference type="EMBL" id="CADCWF010000346">
    <property type="protein sequence ID" value="CAA9581304.1"/>
    <property type="molecule type" value="Genomic_DNA"/>
</dbReference>
<name>A0A6J4VM55_9BACT</name>
<evidence type="ECO:0000313" key="1">
    <source>
        <dbReference type="EMBL" id="CAA9581304.1"/>
    </source>
</evidence>
<sequence length="302" mass="31703">MTTNIGAAGLPRYERPVEQAPAAAWADADPIPWERVPAAVAASPLSAGSKALLLGLLRTGTARRFPGGGAGIEYGSLLKTAARPDAVGGHAREAAAHLRAARADLLLVPGMSGYPIGSMYALAAELPAILLKKTSLSAAEAATYPPGAFVIPSYTGEGDVVMSADPAAVADIVDDLCERQRTEQSRERRLELVLRCAGADDIIDKATMSQAVGESAVVIGRTAMGDWLARYRAATGDDRPAAIRVETVAWATPLIKGYNRPQELLHRWFGIAPFAGVNVVGLRLHPPALDIEGVGLVAFRRA</sequence>